<comment type="caution">
    <text evidence="1">The sequence shown here is derived from an EMBL/GenBank/DDBJ whole genome shotgun (WGS) entry which is preliminary data.</text>
</comment>
<dbReference type="AlphaFoldDB" id="A0AAN5CY85"/>
<reference evidence="2" key="1">
    <citation type="submission" date="2022-10" db="EMBL/GenBank/DDBJ databases">
        <title>Genome assembly of Pristionchus species.</title>
        <authorList>
            <person name="Yoshida K."/>
            <person name="Sommer R.J."/>
        </authorList>
    </citation>
    <scope>NUCLEOTIDE SEQUENCE [LARGE SCALE GENOMIC DNA]</scope>
    <source>
        <strain evidence="2">RS5460</strain>
    </source>
</reference>
<gene>
    <name evidence="1" type="ORF">PMAYCL1PPCAC_22850</name>
</gene>
<proteinExistence type="predicted"/>
<sequence length="89" mass="10452">EIISLPESDSESSVKIEEGETEVVEKNRKRKWIEYDLPIPEIQTDAEYEKDVRARLREHLKKGGISEENITVLEKRPLHYAYAPHFKSE</sequence>
<name>A0AAN5CY85_9BILA</name>
<evidence type="ECO:0000313" key="1">
    <source>
        <dbReference type="EMBL" id="GMR52655.1"/>
    </source>
</evidence>
<feature type="non-terminal residue" evidence="1">
    <location>
        <position position="89"/>
    </location>
</feature>
<dbReference type="EMBL" id="BTRK01000005">
    <property type="protein sequence ID" value="GMR52655.1"/>
    <property type="molecule type" value="Genomic_DNA"/>
</dbReference>
<accession>A0AAN5CY85</accession>
<keyword evidence="2" id="KW-1185">Reference proteome</keyword>
<dbReference type="Proteomes" id="UP001328107">
    <property type="component" value="Unassembled WGS sequence"/>
</dbReference>
<feature type="non-terminal residue" evidence="1">
    <location>
        <position position="1"/>
    </location>
</feature>
<protein>
    <submittedName>
        <fullName evidence="1">Uncharacterized protein</fullName>
    </submittedName>
</protein>
<organism evidence="1 2">
    <name type="scientific">Pristionchus mayeri</name>
    <dbReference type="NCBI Taxonomy" id="1317129"/>
    <lineage>
        <taxon>Eukaryota</taxon>
        <taxon>Metazoa</taxon>
        <taxon>Ecdysozoa</taxon>
        <taxon>Nematoda</taxon>
        <taxon>Chromadorea</taxon>
        <taxon>Rhabditida</taxon>
        <taxon>Rhabditina</taxon>
        <taxon>Diplogasteromorpha</taxon>
        <taxon>Diplogasteroidea</taxon>
        <taxon>Neodiplogasteridae</taxon>
        <taxon>Pristionchus</taxon>
    </lineage>
</organism>
<evidence type="ECO:0000313" key="2">
    <source>
        <dbReference type="Proteomes" id="UP001328107"/>
    </source>
</evidence>